<sequence>SDFLKLEPTPFPNWLEAMATHDDHKWTTLSKANGVDGYNRCWMDTFDRGWMLSTLDGCPQRWTDSLAMDAHNAWMDALEDGWMPLTPDGYPDDGWMSRCYVMATGPRNDGRMRM</sequence>
<gene>
    <name evidence="1" type="ORF">BV22DRAFT_1052501</name>
</gene>
<feature type="non-terminal residue" evidence="1">
    <location>
        <position position="1"/>
    </location>
</feature>
<reference evidence="1" key="1">
    <citation type="journal article" date="2021" name="New Phytol.">
        <title>Evolutionary innovations through gain and loss of genes in the ectomycorrhizal Boletales.</title>
        <authorList>
            <person name="Wu G."/>
            <person name="Miyauchi S."/>
            <person name="Morin E."/>
            <person name="Kuo A."/>
            <person name="Drula E."/>
            <person name="Varga T."/>
            <person name="Kohler A."/>
            <person name="Feng B."/>
            <person name="Cao Y."/>
            <person name="Lipzen A."/>
            <person name="Daum C."/>
            <person name="Hundley H."/>
            <person name="Pangilinan J."/>
            <person name="Johnson J."/>
            <person name="Barry K."/>
            <person name="LaButti K."/>
            <person name="Ng V."/>
            <person name="Ahrendt S."/>
            <person name="Min B."/>
            <person name="Choi I.G."/>
            <person name="Park H."/>
            <person name="Plett J.M."/>
            <person name="Magnuson J."/>
            <person name="Spatafora J.W."/>
            <person name="Nagy L.G."/>
            <person name="Henrissat B."/>
            <person name="Grigoriev I.V."/>
            <person name="Yang Z.L."/>
            <person name="Xu J."/>
            <person name="Martin F.M."/>
        </authorList>
    </citation>
    <scope>NUCLEOTIDE SEQUENCE</scope>
    <source>
        <strain evidence="1">KUC20120723A-06</strain>
    </source>
</reference>
<evidence type="ECO:0000313" key="2">
    <source>
        <dbReference type="Proteomes" id="UP000790709"/>
    </source>
</evidence>
<dbReference type="EMBL" id="MU267113">
    <property type="protein sequence ID" value="KAH7917337.1"/>
    <property type="molecule type" value="Genomic_DNA"/>
</dbReference>
<dbReference type="Proteomes" id="UP000790709">
    <property type="component" value="Unassembled WGS sequence"/>
</dbReference>
<name>A0ACB8AVN5_9AGAM</name>
<evidence type="ECO:0000313" key="1">
    <source>
        <dbReference type="EMBL" id="KAH7917337.1"/>
    </source>
</evidence>
<protein>
    <submittedName>
        <fullName evidence="1">Uncharacterized protein</fullName>
    </submittedName>
</protein>
<accession>A0ACB8AVN5</accession>
<organism evidence="1 2">
    <name type="scientific">Leucogyrophana mollusca</name>
    <dbReference type="NCBI Taxonomy" id="85980"/>
    <lineage>
        <taxon>Eukaryota</taxon>
        <taxon>Fungi</taxon>
        <taxon>Dikarya</taxon>
        <taxon>Basidiomycota</taxon>
        <taxon>Agaricomycotina</taxon>
        <taxon>Agaricomycetes</taxon>
        <taxon>Agaricomycetidae</taxon>
        <taxon>Boletales</taxon>
        <taxon>Boletales incertae sedis</taxon>
        <taxon>Leucogyrophana</taxon>
    </lineage>
</organism>
<comment type="caution">
    <text evidence="1">The sequence shown here is derived from an EMBL/GenBank/DDBJ whole genome shotgun (WGS) entry which is preliminary data.</text>
</comment>
<proteinExistence type="predicted"/>
<keyword evidence="2" id="KW-1185">Reference proteome</keyword>